<name>W0EX10_9BACT</name>
<dbReference type="GO" id="GO:0006313">
    <property type="term" value="P:DNA transposition"/>
    <property type="evidence" value="ECO:0007669"/>
    <property type="project" value="InterPro"/>
</dbReference>
<evidence type="ECO:0000259" key="1">
    <source>
        <dbReference type="SMART" id="SM01321"/>
    </source>
</evidence>
<organism evidence="2 3">
    <name type="scientific">Niabella soli DSM 19437</name>
    <dbReference type="NCBI Taxonomy" id="929713"/>
    <lineage>
        <taxon>Bacteria</taxon>
        <taxon>Pseudomonadati</taxon>
        <taxon>Bacteroidota</taxon>
        <taxon>Chitinophagia</taxon>
        <taxon>Chitinophagales</taxon>
        <taxon>Chitinophagaceae</taxon>
        <taxon>Niabella</taxon>
    </lineage>
</organism>
<dbReference type="InterPro" id="IPR052715">
    <property type="entry name" value="RAYT_transposase"/>
</dbReference>
<dbReference type="EMBL" id="CP007035">
    <property type="protein sequence ID" value="AHF15307.1"/>
    <property type="molecule type" value="Genomic_DNA"/>
</dbReference>
<dbReference type="KEGG" id="nso:NIASO_09385"/>
<dbReference type="RefSeq" id="WP_008584333.1">
    <property type="nucleotide sequence ID" value="NZ_CP007035.1"/>
</dbReference>
<dbReference type="Pfam" id="PF01797">
    <property type="entry name" value="Y1_Tnp"/>
    <property type="match status" value="1"/>
</dbReference>
<dbReference type="Proteomes" id="UP000003586">
    <property type="component" value="Chromosome"/>
</dbReference>
<dbReference type="SMART" id="SM01321">
    <property type="entry name" value="Y1_Tnp"/>
    <property type="match status" value="1"/>
</dbReference>
<dbReference type="eggNOG" id="COG1943">
    <property type="taxonomic scope" value="Bacteria"/>
</dbReference>
<evidence type="ECO:0000313" key="2">
    <source>
        <dbReference type="EMBL" id="AHF15307.1"/>
    </source>
</evidence>
<dbReference type="SUPFAM" id="SSF143422">
    <property type="entry name" value="Transposase IS200-like"/>
    <property type="match status" value="1"/>
</dbReference>
<dbReference type="GO" id="GO:0043565">
    <property type="term" value="F:sequence-specific DNA binding"/>
    <property type="evidence" value="ECO:0007669"/>
    <property type="project" value="TreeGrafter"/>
</dbReference>
<sequence>MLSLITEYPAFFTATNLEWKALLKPDKYKDIIINSLRFLVTAKRVKIFAFVIMRNHIHLIWQMMPDHSPDAVQRDFLKYTAQRIKKDLERLHPDTLQHFRVDAKDRAYQFWERNALSIELRSHPVFMQKLNYIHQNPVKARICKFPEAYKYSSAGFYETGKDYWGFLTHYHD</sequence>
<accession>W0EX10</accession>
<dbReference type="PANTHER" id="PTHR36966:SF1">
    <property type="entry name" value="REP-ASSOCIATED TYROSINE TRANSPOSASE"/>
    <property type="match status" value="1"/>
</dbReference>
<dbReference type="PANTHER" id="PTHR36966">
    <property type="entry name" value="REP-ASSOCIATED TYROSINE TRANSPOSASE"/>
    <property type="match status" value="1"/>
</dbReference>
<reference evidence="2 3" key="1">
    <citation type="submission" date="2013-12" db="EMBL/GenBank/DDBJ databases">
        <authorList>
            <consortium name="DOE Joint Genome Institute"/>
            <person name="Eisen J."/>
            <person name="Huntemann M."/>
            <person name="Han J."/>
            <person name="Chen A."/>
            <person name="Kyrpides N."/>
            <person name="Mavromatis K."/>
            <person name="Markowitz V."/>
            <person name="Palaniappan K."/>
            <person name="Ivanova N."/>
            <person name="Schaumberg A."/>
            <person name="Pati A."/>
            <person name="Liolios K."/>
            <person name="Nordberg H.P."/>
            <person name="Cantor M.N."/>
            <person name="Hua S.X."/>
            <person name="Woyke T."/>
        </authorList>
    </citation>
    <scope>NUCLEOTIDE SEQUENCE [LARGE SCALE GENOMIC DNA]</scope>
    <source>
        <strain evidence="3">DSM 19437</strain>
    </source>
</reference>
<dbReference type="GO" id="GO:0004803">
    <property type="term" value="F:transposase activity"/>
    <property type="evidence" value="ECO:0007669"/>
    <property type="project" value="InterPro"/>
</dbReference>
<proteinExistence type="predicted"/>
<dbReference type="HOGENOM" id="CLU_068226_5_0_10"/>
<gene>
    <name evidence="2" type="ORF">NIASO_09385</name>
</gene>
<protein>
    <submittedName>
        <fullName evidence="2">Transposase</fullName>
    </submittedName>
</protein>
<dbReference type="InterPro" id="IPR002686">
    <property type="entry name" value="Transposase_17"/>
</dbReference>
<dbReference type="AlphaFoldDB" id="W0EX10"/>
<feature type="domain" description="Transposase IS200-like" evidence="1">
    <location>
        <begin position="5"/>
        <end position="136"/>
    </location>
</feature>
<dbReference type="InterPro" id="IPR036515">
    <property type="entry name" value="Transposase_17_sf"/>
</dbReference>
<keyword evidence="3" id="KW-1185">Reference proteome</keyword>
<dbReference type="Gene3D" id="3.30.70.1290">
    <property type="entry name" value="Transposase IS200-like"/>
    <property type="match status" value="1"/>
</dbReference>
<dbReference type="STRING" id="929713.NIASO_09385"/>
<dbReference type="OrthoDB" id="9788881at2"/>
<evidence type="ECO:0000313" key="3">
    <source>
        <dbReference type="Proteomes" id="UP000003586"/>
    </source>
</evidence>